<sequence>MDQRRSRQHEGVRKEHRIGGADRRMTAGVRERESGCWRLR</sequence>
<name>I3T9S4_LOTJA</name>
<organism evidence="2">
    <name type="scientific">Lotus japonicus</name>
    <name type="common">Lotus corniculatus var. japonicus</name>
    <dbReference type="NCBI Taxonomy" id="34305"/>
    <lineage>
        <taxon>Eukaryota</taxon>
        <taxon>Viridiplantae</taxon>
        <taxon>Streptophyta</taxon>
        <taxon>Embryophyta</taxon>
        <taxon>Tracheophyta</taxon>
        <taxon>Spermatophyta</taxon>
        <taxon>Magnoliopsida</taxon>
        <taxon>eudicotyledons</taxon>
        <taxon>Gunneridae</taxon>
        <taxon>Pentapetalae</taxon>
        <taxon>rosids</taxon>
        <taxon>fabids</taxon>
        <taxon>Fabales</taxon>
        <taxon>Fabaceae</taxon>
        <taxon>Papilionoideae</taxon>
        <taxon>50 kb inversion clade</taxon>
        <taxon>NPAAA clade</taxon>
        <taxon>Hologalegina</taxon>
        <taxon>robinioid clade</taxon>
        <taxon>Loteae</taxon>
        <taxon>Lotus</taxon>
    </lineage>
</organism>
<accession>I3T9S4</accession>
<evidence type="ECO:0000256" key="1">
    <source>
        <dbReference type="SAM" id="MobiDB-lite"/>
    </source>
</evidence>
<reference evidence="2" key="1">
    <citation type="submission" date="2012-05" db="EMBL/GenBank/DDBJ databases">
        <authorList>
            <person name="Krishnakumar V."/>
            <person name="Cheung F."/>
            <person name="Xiao Y."/>
            <person name="Chan A."/>
            <person name="Moskal W.A."/>
            <person name="Town C.D."/>
        </authorList>
    </citation>
    <scope>NUCLEOTIDE SEQUENCE</scope>
</reference>
<feature type="region of interest" description="Disordered" evidence="1">
    <location>
        <begin position="1"/>
        <end position="40"/>
    </location>
</feature>
<dbReference type="EMBL" id="BT149472">
    <property type="protein sequence ID" value="AFK49266.1"/>
    <property type="molecule type" value="mRNA"/>
</dbReference>
<evidence type="ECO:0000313" key="2">
    <source>
        <dbReference type="EMBL" id="AFK49266.1"/>
    </source>
</evidence>
<proteinExistence type="evidence at transcript level"/>
<protein>
    <submittedName>
        <fullName evidence="2">Uncharacterized protein</fullName>
    </submittedName>
</protein>
<dbReference type="AlphaFoldDB" id="I3T9S4"/>